<dbReference type="KEGG" id="pmrn:116942888"/>
<name>A0AAJ7T4K7_PETMA</name>
<dbReference type="Pfam" id="PF12796">
    <property type="entry name" value="Ank_2"/>
    <property type="match status" value="1"/>
</dbReference>
<feature type="repeat" description="ANK" evidence="3">
    <location>
        <begin position="59"/>
        <end position="91"/>
    </location>
</feature>
<dbReference type="PANTHER" id="PTHR24201:SF17">
    <property type="entry name" value="ANKYRIN REPEAT DOMAIN-CONTAINING PROTEIN 10-LIKE ISOFORM X1"/>
    <property type="match status" value="1"/>
</dbReference>
<sequence length="153" mass="15913">MLLLEYNGEPLSVSRLLEPSDVWDAAGHTPAHLAARGGHAHGLFMFLQAGSDVNSQDHVGETVMHKAVRSGSAACVGLLLSCGAHLHMRNHAGQTPLELAQACGNLQLIATLSCAAQTSGSRATASTGQALGLLKRGHGSAHTQGTCLKRSRF</sequence>
<proteinExistence type="predicted"/>
<dbReference type="PROSITE" id="PS50297">
    <property type="entry name" value="ANK_REP_REGION"/>
    <property type="match status" value="2"/>
</dbReference>
<dbReference type="PROSITE" id="PS50088">
    <property type="entry name" value="ANK_REPEAT"/>
    <property type="match status" value="2"/>
</dbReference>
<evidence type="ECO:0000256" key="3">
    <source>
        <dbReference type="PROSITE-ProRule" id="PRU00023"/>
    </source>
</evidence>
<dbReference type="InterPro" id="IPR050776">
    <property type="entry name" value="Ank_Repeat/CDKN_Inhibitor"/>
</dbReference>
<organism evidence="4 5">
    <name type="scientific">Petromyzon marinus</name>
    <name type="common">Sea lamprey</name>
    <dbReference type="NCBI Taxonomy" id="7757"/>
    <lineage>
        <taxon>Eukaryota</taxon>
        <taxon>Metazoa</taxon>
        <taxon>Chordata</taxon>
        <taxon>Craniata</taxon>
        <taxon>Vertebrata</taxon>
        <taxon>Cyclostomata</taxon>
        <taxon>Hyperoartia</taxon>
        <taxon>Petromyzontiformes</taxon>
        <taxon>Petromyzontidae</taxon>
        <taxon>Petromyzon</taxon>
    </lineage>
</organism>
<dbReference type="Gene3D" id="1.25.40.20">
    <property type="entry name" value="Ankyrin repeat-containing domain"/>
    <property type="match status" value="1"/>
</dbReference>
<evidence type="ECO:0000313" key="5">
    <source>
        <dbReference type="RefSeq" id="XP_032811198.1"/>
    </source>
</evidence>
<accession>A0AAJ7T4K7</accession>
<dbReference type="AlphaFoldDB" id="A0AAJ7T4K7"/>
<keyword evidence="2 3" id="KW-0040">ANK repeat</keyword>
<reference evidence="5" key="1">
    <citation type="submission" date="2025-08" db="UniProtKB">
        <authorList>
            <consortium name="RefSeq"/>
        </authorList>
    </citation>
    <scope>IDENTIFICATION</scope>
    <source>
        <tissue evidence="5">Sperm</tissue>
    </source>
</reference>
<evidence type="ECO:0000313" key="4">
    <source>
        <dbReference type="Proteomes" id="UP001318040"/>
    </source>
</evidence>
<dbReference type="RefSeq" id="XP_032811198.1">
    <property type="nucleotide sequence ID" value="XM_032955307.1"/>
</dbReference>
<dbReference type="SMART" id="SM00248">
    <property type="entry name" value="ANK"/>
    <property type="match status" value="2"/>
</dbReference>
<dbReference type="Proteomes" id="UP001318040">
    <property type="component" value="Chromosome 16"/>
</dbReference>
<gene>
    <name evidence="5" type="primary">ANKRD10</name>
</gene>
<dbReference type="InterPro" id="IPR002110">
    <property type="entry name" value="Ankyrin_rpt"/>
</dbReference>
<feature type="repeat" description="ANK" evidence="3">
    <location>
        <begin position="26"/>
        <end position="58"/>
    </location>
</feature>
<dbReference type="GeneID" id="116942888"/>
<keyword evidence="4" id="KW-1185">Reference proteome</keyword>
<evidence type="ECO:0000256" key="2">
    <source>
        <dbReference type="ARBA" id="ARBA00023043"/>
    </source>
</evidence>
<evidence type="ECO:0000256" key="1">
    <source>
        <dbReference type="ARBA" id="ARBA00022737"/>
    </source>
</evidence>
<dbReference type="InterPro" id="IPR036770">
    <property type="entry name" value="Ankyrin_rpt-contain_sf"/>
</dbReference>
<dbReference type="SUPFAM" id="SSF48403">
    <property type="entry name" value="Ankyrin repeat"/>
    <property type="match status" value="1"/>
</dbReference>
<keyword evidence="1" id="KW-0677">Repeat</keyword>
<protein>
    <submittedName>
        <fullName evidence="5">Ankyrin repeat domain-containing protein 10</fullName>
    </submittedName>
</protein>
<dbReference type="PANTHER" id="PTHR24201">
    <property type="entry name" value="ANK_REP_REGION DOMAIN-CONTAINING PROTEIN"/>
    <property type="match status" value="1"/>
</dbReference>